<comment type="caution">
    <text evidence="2">The sequence shown here is derived from an EMBL/GenBank/DDBJ whole genome shotgun (WGS) entry which is preliminary data.</text>
</comment>
<feature type="non-terminal residue" evidence="2">
    <location>
        <position position="153"/>
    </location>
</feature>
<keyword evidence="1" id="KW-0812">Transmembrane</keyword>
<feature type="transmembrane region" description="Helical" evidence="1">
    <location>
        <begin position="98"/>
        <end position="119"/>
    </location>
</feature>
<evidence type="ECO:0000256" key="1">
    <source>
        <dbReference type="SAM" id="Phobius"/>
    </source>
</evidence>
<feature type="transmembrane region" description="Helical" evidence="1">
    <location>
        <begin position="125"/>
        <end position="150"/>
    </location>
</feature>
<keyword evidence="3" id="KW-1185">Reference proteome</keyword>
<proteinExistence type="predicted"/>
<dbReference type="Proteomes" id="UP001432322">
    <property type="component" value="Unassembled WGS sequence"/>
</dbReference>
<name>A0AAV5WNS4_9BILA</name>
<evidence type="ECO:0000313" key="2">
    <source>
        <dbReference type="EMBL" id="GMT33931.1"/>
    </source>
</evidence>
<accession>A0AAV5WNS4</accession>
<dbReference type="AlphaFoldDB" id="A0AAV5WNS4"/>
<sequence>QRAATATVAPSWRRMAVACGARAKTSRTVVAVLGAELALCAVALGVLLLTFNGVPEDSGRAVLPRPVVLPIVCFLIIVLILNIISIMGVLLSTPVLSLPFIVAGVIATLMVGIATSNAIRLTFLAFSAVHLGTALVLILVLMFMIGSLVVQTT</sequence>
<gene>
    <name evidence="2" type="ORF">PFISCL1PPCAC_25228</name>
</gene>
<evidence type="ECO:0000313" key="3">
    <source>
        <dbReference type="Proteomes" id="UP001432322"/>
    </source>
</evidence>
<organism evidence="2 3">
    <name type="scientific">Pristionchus fissidentatus</name>
    <dbReference type="NCBI Taxonomy" id="1538716"/>
    <lineage>
        <taxon>Eukaryota</taxon>
        <taxon>Metazoa</taxon>
        <taxon>Ecdysozoa</taxon>
        <taxon>Nematoda</taxon>
        <taxon>Chromadorea</taxon>
        <taxon>Rhabditida</taxon>
        <taxon>Rhabditina</taxon>
        <taxon>Diplogasteromorpha</taxon>
        <taxon>Diplogasteroidea</taxon>
        <taxon>Neodiplogasteridae</taxon>
        <taxon>Pristionchus</taxon>
    </lineage>
</organism>
<feature type="non-terminal residue" evidence="2">
    <location>
        <position position="1"/>
    </location>
</feature>
<protein>
    <submittedName>
        <fullName evidence="2">Uncharacterized protein</fullName>
    </submittedName>
</protein>
<keyword evidence="1" id="KW-0472">Membrane</keyword>
<feature type="transmembrane region" description="Helical" evidence="1">
    <location>
        <begin position="29"/>
        <end position="49"/>
    </location>
</feature>
<keyword evidence="1" id="KW-1133">Transmembrane helix</keyword>
<reference evidence="2" key="1">
    <citation type="submission" date="2023-10" db="EMBL/GenBank/DDBJ databases">
        <title>Genome assembly of Pristionchus species.</title>
        <authorList>
            <person name="Yoshida K."/>
            <person name="Sommer R.J."/>
        </authorList>
    </citation>
    <scope>NUCLEOTIDE SEQUENCE</scope>
    <source>
        <strain evidence="2">RS5133</strain>
    </source>
</reference>
<feature type="transmembrane region" description="Helical" evidence="1">
    <location>
        <begin position="69"/>
        <end position="91"/>
    </location>
</feature>
<dbReference type="EMBL" id="BTSY01000006">
    <property type="protein sequence ID" value="GMT33931.1"/>
    <property type="molecule type" value="Genomic_DNA"/>
</dbReference>